<dbReference type="EMBL" id="NEXX01000010">
    <property type="protein sequence ID" value="OUY05510.1"/>
    <property type="molecule type" value="Genomic_DNA"/>
</dbReference>
<comment type="caution">
    <text evidence="1">The sequence shown here is derived from an EMBL/GenBank/DDBJ whole genome shotgun (WGS) entry which is preliminary data.</text>
</comment>
<protein>
    <submittedName>
        <fullName evidence="1">Uncharacterized protein</fullName>
    </submittedName>
</protein>
<proteinExistence type="predicted"/>
<dbReference type="Proteomes" id="UP000196536">
    <property type="component" value="Unassembled WGS sequence"/>
</dbReference>
<dbReference type="AlphaFoldDB" id="A0A1Z9YTF8"/>
<sequence>MSDKQTLIITGAKRSVGDFNGNKYDKTVVYVQAPLDSSTGNATGFATIEYNWGTSINYGRIAHLDFPFQAEVAFQTVTNGKTSKVILTDIEPVE</sequence>
<evidence type="ECO:0000313" key="2">
    <source>
        <dbReference type="Proteomes" id="UP000196536"/>
    </source>
</evidence>
<accession>A0A1Z9YTF8</accession>
<reference evidence="1 2" key="1">
    <citation type="submission" date="2017-05" db="EMBL/GenBank/DDBJ databases">
        <title>Acinetobacter populi ANC 5415 (= PBJ7), whole genome shotgun sequencing project.</title>
        <authorList>
            <person name="Nemec A."/>
            <person name="Radolfova-Krizova L."/>
        </authorList>
    </citation>
    <scope>NUCLEOTIDE SEQUENCE [LARGE SCALE GENOMIC DNA]</scope>
    <source>
        <strain evidence="1 2">PBJ7</strain>
    </source>
</reference>
<dbReference type="OrthoDB" id="6710339at2"/>
<dbReference type="RefSeq" id="WP_087621960.1">
    <property type="nucleotide sequence ID" value="NZ_NEXX01000010.1"/>
</dbReference>
<organism evidence="1 2">
    <name type="scientific">Acinetobacter populi</name>
    <dbReference type="NCBI Taxonomy" id="1582270"/>
    <lineage>
        <taxon>Bacteria</taxon>
        <taxon>Pseudomonadati</taxon>
        <taxon>Pseudomonadota</taxon>
        <taxon>Gammaproteobacteria</taxon>
        <taxon>Moraxellales</taxon>
        <taxon>Moraxellaceae</taxon>
        <taxon>Acinetobacter</taxon>
    </lineage>
</organism>
<evidence type="ECO:0000313" key="1">
    <source>
        <dbReference type="EMBL" id="OUY05510.1"/>
    </source>
</evidence>
<gene>
    <name evidence="1" type="ORF">CAP51_17010</name>
</gene>
<name>A0A1Z9YTF8_9GAMM</name>
<keyword evidence="2" id="KW-1185">Reference proteome</keyword>